<comment type="caution">
    <text evidence="1">The sequence shown here is derived from an EMBL/GenBank/DDBJ whole genome shotgun (WGS) entry which is preliminary data.</text>
</comment>
<keyword evidence="2" id="KW-1185">Reference proteome</keyword>
<evidence type="ECO:0000313" key="2">
    <source>
        <dbReference type="Proteomes" id="UP000836387"/>
    </source>
</evidence>
<sequence length="107" mass="11489">MKLHTAAVVLLLTTVSASQDREGSNVYVVADKRPNPLDPTGDTITFTTDELSDEKAPCSSSEGCQRLGNGFAAWDFSFDQIGDATKLVLSPYRETGGEEFEGVGVEE</sequence>
<dbReference type="Proteomes" id="UP000836387">
    <property type="component" value="Unassembled WGS sequence"/>
</dbReference>
<dbReference type="EMBL" id="CADEHS020000003">
    <property type="protein sequence ID" value="CAG9938665.1"/>
    <property type="molecule type" value="Genomic_DNA"/>
</dbReference>
<evidence type="ECO:0000313" key="1">
    <source>
        <dbReference type="EMBL" id="CAG9938665.1"/>
    </source>
</evidence>
<protein>
    <submittedName>
        <fullName evidence="1">Uncharacterized protein</fullName>
    </submittedName>
</protein>
<accession>A0ACA9TCL0</accession>
<reference evidence="1" key="1">
    <citation type="submission" date="2020-04" db="EMBL/GenBank/DDBJ databases">
        <authorList>
            <person name="Broberg M."/>
        </authorList>
    </citation>
    <scope>NUCLEOTIDE SEQUENCE</scope>
</reference>
<proteinExistence type="predicted"/>
<gene>
    <name evidence="1" type="ORF">CRV2_00007092</name>
</gene>
<name>A0ACA9TCL0_BIOOC</name>
<reference evidence="1" key="2">
    <citation type="submission" date="2021-10" db="EMBL/GenBank/DDBJ databases">
        <authorList>
            <person name="Piombo E."/>
        </authorList>
    </citation>
    <scope>NUCLEOTIDE SEQUENCE</scope>
</reference>
<organism evidence="1 2">
    <name type="scientific">Clonostachys rosea f. rosea IK726</name>
    <dbReference type="NCBI Taxonomy" id="1349383"/>
    <lineage>
        <taxon>Eukaryota</taxon>
        <taxon>Fungi</taxon>
        <taxon>Dikarya</taxon>
        <taxon>Ascomycota</taxon>
        <taxon>Pezizomycotina</taxon>
        <taxon>Sordariomycetes</taxon>
        <taxon>Hypocreomycetidae</taxon>
        <taxon>Hypocreales</taxon>
        <taxon>Bionectriaceae</taxon>
        <taxon>Clonostachys</taxon>
    </lineage>
</organism>